<gene>
    <name evidence="2" type="ORF">FGO68_gene16369</name>
</gene>
<evidence type="ECO:0000256" key="1">
    <source>
        <dbReference type="ARBA" id="ARBA00022737"/>
    </source>
</evidence>
<dbReference type="PANTHER" id="PTHR23084:SF263">
    <property type="entry name" value="MORN REPEAT-CONTAINING PROTEIN 1"/>
    <property type="match status" value="1"/>
</dbReference>
<dbReference type="Proteomes" id="UP000785679">
    <property type="component" value="Unassembled WGS sequence"/>
</dbReference>
<dbReference type="AlphaFoldDB" id="A0A8J8NMV8"/>
<organism evidence="2 3">
    <name type="scientific">Halteria grandinella</name>
    <dbReference type="NCBI Taxonomy" id="5974"/>
    <lineage>
        <taxon>Eukaryota</taxon>
        <taxon>Sar</taxon>
        <taxon>Alveolata</taxon>
        <taxon>Ciliophora</taxon>
        <taxon>Intramacronucleata</taxon>
        <taxon>Spirotrichea</taxon>
        <taxon>Stichotrichia</taxon>
        <taxon>Sporadotrichida</taxon>
        <taxon>Halteriidae</taxon>
        <taxon>Halteria</taxon>
    </lineage>
</organism>
<reference evidence="2" key="1">
    <citation type="submission" date="2019-06" db="EMBL/GenBank/DDBJ databases">
        <authorList>
            <person name="Zheng W."/>
        </authorList>
    </citation>
    <scope>NUCLEOTIDE SEQUENCE</scope>
    <source>
        <strain evidence="2">QDHG01</strain>
    </source>
</reference>
<name>A0A8J8NMV8_HALGN</name>
<dbReference type="OrthoDB" id="270720at2759"/>
<proteinExistence type="predicted"/>
<evidence type="ECO:0000313" key="3">
    <source>
        <dbReference type="Proteomes" id="UP000785679"/>
    </source>
</evidence>
<dbReference type="Gene3D" id="2.20.110.10">
    <property type="entry name" value="Histone H3 K4-specific methyltransferase SET7/9 N-terminal domain"/>
    <property type="match status" value="1"/>
</dbReference>
<protein>
    <recommendedName>
        <fullName evidence="4">MORN repeat protein</fullName>
    </recommendedName>
</protein>
<dbReference type="PANTHER" id="PTHR23084">
    <property type="entry name" value="PHOSPHATIDYLINOSITOL-4-PHOSPHATE 5-KINASE RELATED"/>
    <property type="match status" value="1"/>
</dbReference>
<evidence type="ECO:0000313" key="2">
    <source>
        <dbReference type="EMBL" id="TNV78532.1"/>
    </source>
</evidence>
<comment type="caution">
    <text evidence="2">The sequence shown here is derived from an EMBL/GenBank/DDBJ whole genome shotgun (WGS) entry which is preliminary data.</text>
</comment>
<accession>A0A8J8NMV8</accession>
<dbReference type="EMBL" id="RRYP01010207">
    <property type="protein sequence ID" value="TNV78532.1"/>
    <property type="molecule type" value="Genomic_DNA"/>
</dbReference>
<dbReference type="Pfam" id="PF02493">
    <property type="entry name" value="MORN"/>
    <property type="match status" value="4"/>
</dbReference>
<dbReference type="InterPro" id="IPR003409">
    <property type="entry name" value="MORN"/>
</dbReference>
<keyword evidence="1" id="KW-0677">Repeat</keyword>
<dbReference type="SUPFAM" id="SSF82185">
    <property type="entry name" value="Histone H3 K4-specific methyltransferase SET7/9 N-terminal domain"/>
    <property type="match status" value="1"/>
</dbReference>
<keyword evidence="3" id="KW-1185">Reference proteome</keyword>
<sequence>MTSHEATAAYATVKHIIDYLERLNVHGRFRGRLISQQFERLNHSDEIDLDELQKLVKISHLQYLVELYQVFIEDCAIPREERLFESVLALQVNLMRWRRIEQLNNFQELQSLEQRYTIQVAAYSAQEFTSNTEQTLGSQLLEQRIAEYNLGQFKKQCKQEVRFAEEGLQGGPIQWERLTLEENKEVFNDLPRQRSNEIPSQFPLANLFAQDTLDRLLVIFNERFSDFKPRLNADNQSKLSDFISKQGWHLSLSEINNKYADYQRKIVFSKFEGAIRKSGWFALQDGLYYGQQLDGKRDGYGILYCISSREIPCLFECEWKENLPVQGRYIWVRNGQLAQYQGQIDDSYTQTGYGVEKRSKGHCFEGEFYQGQYNGKGRLIQTNKTVIEGTWELGKLEGVAKTVLPDGSYWEGQWEEDQRVGMHQLYGKEGEVLSTEEHTKIEQSM</sequence>
<evidence type="ECO:0008006" key="4">
    <source>
        <dbReference type="Google" id="ProtNLM"/>
    </source>
</evidence>